<evidence type="ECO:0008006" key="4">
    <source>
        <dbReference type="Google" id="ProtNLM"/>
    </source>
</evidence>
<dbReference type="RefSeq" id="WP_407592109.1">
    <property type="nucleotide sequence ID" value="NZ_JBHDIY010000002.1"/>
</dbReference>
<organism evidence="2 3">
    <name type="scientific">Tateyamaria armeniaca</name>
    <dbReference type="NCBI Taxonomy" id="2518930"/>
    <lineage>
        <taxon>Bacteria</taxon>
        <taxon>Pseudomonadati</taxon>
        <taxon>Pseudomonadota</taxon>
        <taxon>Alphaproteobacteria</taxon>
        <taxon>Rhodobacterales</taxon>
        <taxon>Roseobacteraceae</taxon>
        <taxon>Tateyamaria</taxon>
    </lineage>
</organism>
<dbReference type="Proteomes" id="UP001627408">
    <property type="component" value="Unassembled WGS sequence"/>
</dbReference>
<name>A0ABW8UTK2_9RHOB</name>
<evidence type="ECO:0000313" key="3">
    <source>
        <dbReference type="Proteomes" id="UP001627408"/>
    </source>
</evidence>
<keyword evidence="3" id="KW-1185">Reference proteome</keyword>
<comment type="caution">
    <text evidence="2">The sequence shown here is derived from an EMBL/GenBank/DDBJ whole genome shotgun (WGS) entry which is preliminary data.</text>
</comment>
<evidence type="ECO:0000313" key="2">
    <source>
        <dbReference type="EMBL" id="MFL4470242.1"/>
    </source>
</evidence>
<protein>
    <recommendedName>
        <fullName evidence="4">DUF3239 domain-containing protein</fullName>
    </recommendedName>
</protein>
<keyword evidence="1" id="KW-1133">Transmembrane helix</keyword>
<keyword evidence="1" id="KW-0472">Membrane</keyword>
<keyword evidence="1" id="KW-0812">Transmembrane</keyword>
<gene>
    <name evidence="2" type="ORF">ACERZ8_10280</name>
</gene>
<dbReference type="EMBL" id="JBHDIY010000002">
    <property type="protein sequence ID" value="MFL4470242.1"/>
    <property type="molecule type" value="Genomic_DNA"/>
</dbReference>
<sequence>MTFFRPEATAALWRWREVLVGIALAVLALWWLAGPGGLLGYLAPVMLVGAGALIMVGLQRGRFRSAGGGLGTVQVDEGQVTYFGPLTGGAVALREMSRLTLDGAQRPAHWRLEQYGQPDLMIPVDADGADALFDAFASLPGLKTEHMLAQLRAAPTTPVVIWERAGADLSRMEPLGRA</sequence>
<reference evidence="2 3" key="1">
    <citation type="submission" date="2024-08" db="EMBL/GenBank/DDBJ databases">
        <title>Tateyamaria sp. nov., isolated from marine algae.</title>
        <authorList>
            <person name="Choi B.J."/>
            <person name="Kim J.M."/>
            <person name="Lee J.K."/>
            <person name="Choi D.G."/>
            <person name="Bayburt H."/>
            <person name="Baek J.H."/>
            <person name="Han D.M."/>
            <person name="Jeon C.O."/>
        </authorList>
    </citation>
    <scope>NUCLEOTIDE SEQUENCE [LARGE SCALE GENOMIC DNA]</scope>
    <source>
        <strain evidence="2 3">KMU-156</strain>
    </source>
</reference>
<proteinExistence type="predicted"/>
<feature type="transmembrane region" description="Helical" evidence="1">
    <location>
        <begin position="12"/>
        <end position="32"/>
    </location>
</feature>
<feature type="transmembrane region" description="Helical" evidence="1">
    <location>
        <begin position="38"/>
        <end position="58"/>
    </location>
</feature>
<accession>A0ABW8UTK2</accession>
<evidence type="ECO:0000256" key="1">
    <source>
        <dbReference type="SAM" id="Phobius"/>
    </source>
</evidence>